<dbReference type="InterPro" id="IPR043130">
    <property type="entry name" value="CDP-OH_PTrfase_TM_dom"/>
</dbReference>
<keyword evidence="3" id="KW-1185">Reference proteome</keyword>
<dbReference type="STRING" id="1121097.GCA_000428125_01678"/>
<keyword evidence="1" id="KW-0812">Transmembrane</keyword>
<dbReference type="RefSeq" id="WP_024996173.1">
    <property type="nucleotide sequence ID" value="NZ_ATZI01000005.1"/>
</dbReference>
<dbReference type="GO" id="GO:0016780">
    <property type="term" value="F:phosphotransferase activity, for other substituted phosphate groups"/>
    <property type="evidence" value="ECO:0007669"/>
    <property type="project" value="InterPro"/>
</dbReference>
<dbReference type="eggNOG" id="COG0558">
    <property type="taxonomic scope" value="Bacteria"/>
</dbReference>
<dbReference type="GO" id="GO:0008654">
    <property type="term" value="P:phospholipid biosynthetic process"/>
    <property type="evidence" value="ECO:0007669"/>
    <property type="project" value="InterPro"/>
</dbReference>
<dbReference type="Pfam" id="PF01066">
    <property type="entry name" value="CDP-OH_P_transf"/>
    <property type="match status" value="1"/>
</dbReference>
<evidence type="ECO:0000256" key="1">
    <source>
        <dbReference type="SAM" id="Phobius"/>
    </source>
</evidence>
<gene>
    <name evidence="2" type="ORF">JCM15093_1362</name>
</gene>
<dbReference type="OrthoDB" id="9785831at2"/>
<organism evidence="2 3">
    <name type="scientific">Bacteroides graminisolvens DSM 19988 = JCM 15093</name>
    <dbReference type="NCBI Taxonomy" id="1121097"/>
    <lineage>
        <taxon>Bacteria</taxon>
        <taxon>Pseudomonadati</taxon>
        <taxon>Bacteroidota</taxon>
        <taxon>Bacteroidia</taxon>
        <taxon>Bacteroidales</taxon>
        <taxon>Bacteroidaceae</taxon>
        <taxon>Bacteroides</taxon>
    </lineage>
</organism>
<dbReference type="Gene3D" id="1.20.120.1760">
    <property type="match status" value="1"/>
</dbReference>
<dbReference type="Proteomes" id="UP000027601">
    <property type="component" value="Unassembled WGS sequence"/>
</dbReference>
<accession>A0A069D7Q5</accession>
<comment type="caution">
    <text evidence="2">The sequence shown here is derived from an EMBL/GenBank/DDBJ whole genome shotgun (WGS) entry which is preliminary data.</text>
</comment>
<dbReference type="AlphaFoldDB" id="A0A069D7Q5"/>
<keyword evidence="1" id="KW-0472">Membrane</keyword>
<protein>
    <recommendedName>
        <fullName evidence="4">CDP-alcohol phosphatidyltransferase</fullName>
    </recommendedName>
</protein>
<evidence type="ECO:0008006" key="4">
    <source>
        <dbReference type="Google" id="ProtNLM"/>
    </source>
</evidence>
<proteinExistence type="predicted"/>
<sequence>MSTDNSKKKPSIESSLKSTDTEEFIDLVFYRPVGYQWALLFNRMRISPNQVTLFSIFLGVAAGIMFYFDNLWYNVLGMGLLIWANMYDSADGQLARMTGQKSEIGRILDGVSGDFWFISIYAAICLRLTPEHSWYIWALAAITGYFHSKQAAMADYYRNIHLFFLKGKSGSELDNSQQQRELFRSLSWSNHFVKKTFLWFYGNYTAGQEKSSPCFQQLFAVLRQKYGETIPKNIRQEFRNGSLPLMKYTNILSFNTRVIVLFISLFMGMPWVYFVFELTVLNILLVYMVVRHESLCSRLLKKIETVD</sequence>
<dbReference type="GO" id="GO:0016020">
    <property type="term" value="C:membrane"/>
    <property type="evidence" value="ECO:0007669"/>
    <property type="project" value="InterPro"/>
</dbReference>
<feature type="transmembrane region" description="Helical" evidence="1">
    <location>
        <begin position="51"/>
        <end position="68"/>
    </location>
</feature>
<dbReference type="EMBL" id="BAJS01000005">
    <property type="protein sequence ID" value="GAK36214.1"/>
    <property type="molecule type" value="Genomic_DNA"/>
</dbReference>
<keyword evidence="1" id="KW-1133">Transmembrane helix</keyword>
<evidence type="ECO:0000313" key="2">
    <source>
        <dbReference type="EMBL" id="GAK36214.1"/>
    </source>
</evidence>
<dbReference type="InterPro" id="IPR000462">
    <property type="entry name" value="CDP-OH_P_trans"/>
</dbReference>
<feature type="transmembrane region" description="Helical" evidence="1">
    <location>
        <begin position="271"/>
        <end position="290"/>
    </location>
</feature>
<evidence type="ECO:0000313" key="3">
    <source>
        <dbReference type="Proteomes" id="UP000027601"/>
    </source>
</evidence>
<reference evidence="2 3" key="1">
    <citation type="journal article" date="2015" name="Microbes Environ.">
        <title>Distribution and evolution of nitrogen fixation genes in the phylum bacteroidetes.</title>
        <authorList>
            <person name="Inoue J."/>
            <person name="Oshima K."/>
            <person name="Suda W."/>
            <person name="Sakamoto M."/>
            <person name="Iino T."/>
            <person name="Noda S."/>
            <person name="Hongoh Y."/>
            <person name="Hattori M."/>
            <person name="Ohkuma M."/>
        </authorList>
    </citation>
    <scope>NUCLEOTIDE SEQUENCE [LARGE SCALE GENOMIC DNA]</scope>
    <source>
        <strain evidence="2 3">JCM 15093</strain>
    </source>
</reference>
<name>A0A069D7Q5_9BACE</name>